<proteinExistence type="predicted"/>
<evidence type="ECO:0000313" key="2">
    <source>
        <dbReference type="EMBL" id="KAF0675891.1"/>
    </source>
</evidence>
<dbReference type="EMBL" id="APKE01000021">
    <property type="protein sequence ID" value="KAF0675891.1"/>
    <property type="molecule type" value="Genomic_DNA"/>
</dbReference>
<protein>
    <recommendedName>
        <fullName evidence="4">CopL family metal-binding regulatory protein</fullName>
    </recommendedName>
</protein>
<accession>A0A921NPC0</accession>
<keyword evidence="3" id="KW-1185">Reference proteome</keyword>
<gene>
    <name evidence="2" type="ORF">PMES_01781</name>
</gene>
<evidence type="ECO:0008006" key="4">
    <source>
        <dbReference type="Google" id="ProtNLM"/>
    </source>
</evidence>
<keyword evidence="1" id="KW-0732">Signal</keyword>
<sequence length="122" mass="12450">MYVSWIMIGFSRIWMAAVLTFMLASTPSMAEHMGGQAHEAATASHAMAAEPHSGLETPAIPALSSDLVADCQSACCSGICAVVDVTVNSGVMGGIPPMRHEPAGIAGTVSVQGGDLLRPPQG</sequence>
<name>A0A921NPC0_9RHOB</name>
<organism evidence="2 3">
    <name type="scientific">Profundibacterium mesophilum KAUST100406-0324</name>
    <dbReference type="NCBI Taxonomy" id="1037889"/>
    <lineage>
        <taxon>Bacteria</taxon>
        <taxon>Pseudomonadati</taxon>
        <taxon>Pseudomonadota</taxon>
        <taxon>Alphaproteobacteria</taxon>
        <taxon>Rhodobacterales</taxon>
        <taxon>Roseobacteraceae</taxon>
        <taxon>Profundibacterium</taxon>
    </lineage>
</organism>
<comment type="caution">
    <text evidence="2">The sequence shown here is derived from an EMBL/GenBank/DDBJ whole genome shotgun (WGS) entry which is preliminary data.</text>
</comment>
<dbReference type="AlphaFoldDB" id="A0A921NPC0"/>
<evidence type="ECO:0000256" key="1">
    <source>
        <dbReference type="SAM" id="SignalP"/>
    </source>
</evidence>
<evidence type="ECO:0000313" key="3">
    <source>
        <dbReference type="Proteomes" id="UP000698242"/>
    </source>
</evidence>
<feature type="chain" id="PRO_5036757865" description="CopL family metal-binding regulatory protein" evidence="1">
    <location>
        <begin position="31"/>
        <end position="122"/>
    </location>
</feature>
<reference evidence="2" key="1">
    <citation type="submission" date="2013-03" db="EMBL/GenBank/DDBJ databases">
        <title>Genome Sequence of the Profundibacterium mesophilum strain KAUST100406-0324T from Red Sea, a novel genus in the family Rhodobacteraceae.</title>
        <authorList>
            <person name="Essack M."/>
            <person name="Alam I."/>
            <person name="Lafi F."/>
            <person name="Alawi W."/>
            <person name="Kamanu F."/>
            <person name="Al-Suwailem A."/>
            <person name="Lee O.O."/>
            <person name="Xu Y."/>
            <person name="Bajic V."/>
            <person name="Qian P.-Y."/>
            <person name="Archer J."/>
        </authorList>
    </citation>
    <scope>NUCLEOTIDE SEQUENCE</scope>
    <source>
        <strain evidence="2">KAUST100406-0324</strain>
    </source>
</reference>
<feature type="signal peptide" evidence="1">
    <location>
        <begin position="1"/>
        <end position="30"/>
    </location>
</feature>
<dbReference type="Proteomes" id="UP000698242">
    <property type="component" value="Unassembled WGS sequence"/>
</dbReference>